<keyword evidence="1" id="KW-1133">Transmembrane helix</keyword>
<evidence type="ECO:0000256" key="1">
    <source>
        <dbReference type="SAM" id="Phobius"/>
    </source>
</evidence>
<keyword evidence="1" id="KW-0812">Transmembrane</keyword>
<keyword evidence="3" id="KW-1185">Reference proteome</keyword>
<name>A0ABP0YKR9_9ROSI</name>
<gene>
    <name evidence="2" type="ORF">CITCOLO1_LOCUS11481</name>
</gene>
<keyword evidence="1" id="KW-0472">Membrane</keyword>
<evidence type="ECO:0000313" key="3">
    <source>
        <dbReference type="Proteomes" id="UP001642487"/>
    </source>
</evidence>
<feature type="transmembrane region" description="Helical" evidence="1">
    <location>
        <begin position="51"/>
        <end position="76"/>
    </location>
</feature>
<accession>A0ABP0YKR9</accession>
<organism evidence="2 3">
    <name type="scientific">Citrullus colocynthis</name>
    <name type="common">colocynth</name>
    <dbReference type="NCBI Taxonomy" id="252529"/>
    <lineage>
        <taxon>Eukaryota</taxon>
        <taxon>Viridiplantae</taxon>
        <taxon>Streptophyta</taxon>
        <taxon>Embryophyta</taxon>
        <taxon>Tracheophyta</taxon>
        <taxon>Spermatophyta</taxon>
        <taxon>Magnoliopsida</taxon>
        <taxon>eudicotyledons</taxon>
        <taxon>Gunneridae</taxon>
        <taxon>Pentapetalae</taxon>
        <taxon>rosids</taxon>
        <taxon>fabids</taxon>
        <taxon>Cucurbitales</taxon>
        <taxon>Cucurbitaceae</taxon>
        <taxon>Benincaseae</taxon>
        <taxon>Citrullus</taxon>
    </lineage>
</organism>
<proteinExistence type="predicted"/>
<evidence type="ECO:0000313" key="2">
    <source>
        <dbReference type="EMBL" id="CAK9319475.1"/>
    </source>
</evidence>
<reference evidence="2 3" key="1">
    <citation type="submission" date="2024-03" db="EMBL/GenBank/DDBJ databases">
        <authorList>
            <person name="Gkanogiannis A."/>
            <person name="Becerra Lopez-Lavalle L."/>
        </authorList>
    </citation>
    <scope>NUCLEOTIDE SEQUENCE [LARGE SCALE GENOMIC DNA]</scope>
</reference>
<sequence length="139" mass="15310">MVFGDQLIPLWGKGIPTLPQSFLINQANIPESGYTSNNGRATPRIQPNLPIASLILDGFVPLWVIFSHIVGAYNIWGGQDLMAKRTLGECGGIDTGVEYKLECGDEFASLDNFGCVLLWEAIGHLSHLEYDDRIGLRYS</sequence>
<dbReference type="Proteomes" id="UP001642487">
    <property type="component" value="Chromosome 4"/>
</dbReference>
<protein>
    <submittedName>
        <fullName evidence="2">Uncharacterized protein</fullName>
    </submittedName>
</protein>
<dbReference type="EMBL" id="OZ021738">
    <property type="protein sequence ID" value="CAK9319475.1"/>
    <property type="molecule type" value="Genomic_DNA"/>
</dbReference>